<feature type="domain" description="Pyruvate flavodoxin/ferredoxin oxidoreductase pyrimidine binding" evidence="2">
    <location>
        <begin position="14"/>
        <end position="185"/>
    </location>
</feature>
<dbReference type="InterPro" id="IPR033412">
    <property type="entry name" value="PFOR_II"/>
</dbReference>
<organism evidence="4 5">
    <name type="scientific">Thermodesulfovibrio aggregans</name>
    <dbReference type="NCBI Taxonomy" id="86166"/>
    <lineage>
        <taxon>Bacteria</taxon>
        <taxon>Pseudomonadati</taxon>
        <taxon>Nitrospirota</taxon>
        <taxon>Thermodesulfovibrionia</taxon>
        <taxon>Thermodesulfovibrionales</taxon>
        <taxon>Thermodesulfovibrionaceae</taxon>
        <taxon>Thermodesulfovibrio</taxon>
    </lineage>
</organism>
<reference evidence="5" key="1">
    <citation type="submission" date="2016-01" db="EMBL/GenBank/DDBJ databases">
        <title>Draft genome sequence of Thermodesulfovibrio aggregans strain TGE-P1.</title>
        <authorList>
            <person name="Sekiguchi Y."/>
            <person name="Ohashi A."/>
            <person name="Matsuura N."/>
            <person name="Tourlousse M.D."/>
        </authorList>
    </citation>
    <scope>NUCLEOTIDE SEQUENCE [LARGE SCALE GENOMIC DNA]</scope>
    <source>
        <strain evidence="5">TGE-P1</strain>
    </source>
</reference>
<evidence type="ECO:0000259" key="2">
    <source>
        <dbReference type="Pfam" id="PF01855"/>
    </source>
</evidence>
<name>A0A0U9HRY5_9BACT</name>
<dbReference type="Pfam" id="PF01855">
    <property type="entry name" value="POR_N"/>
    <property type="match status" value="1"/>
</dbReference>
<dbReference type="EMBL" id="BCNO01000002">
    <property type="protein sequence ID" value="GAQ95161.1"/>
    <property type="molecule type" value="Genomic_DNA"/>
</dbReference>
<evidence type="ECO:0000259" key="3">
    <source>
        <dbReference type="Pfam" id="PF17147"/>
    </source>
</evidence>
<dbReference type="Pfam" id="PF17147">
    <property type="entry name" value="PFOR_II"/>
    <property type="match status" value="1"/>
</dbReference>
<dbReference type="InterPro" id="IPR002880">
    <property type="entry name" value="Pyrv_Fd/Flavodoxin_OxRdtase_N"/>
</dbReference>
<comment type="caution">
    <text evidence="4">The sequence shown here is derived from an EMBL/GenBank/DDBJ whole genome shotgun (WGS) entry which is preliminary data.</text>
</comment>
<dbReference type="AlphaFoldDB" id="A0A0U9HRY5"/>
<dbReference type="PANTHER" id="PTHR43088:SF1">
    <property type="entry name" value="SUBUNIT OF PYRUVATE:FLAVODOXIN OXIDOREDUCTASE"/>
    <property type="match status" value="1"/>
</dbReference>
<dbReference type="SUPFAM" id="SSF52922">
    <property type="entry name" value="TK C-terminal domain-like"/>
    <property type="match status" value="1"/>
</dbReference>
<dbReference type="Proteomes" id="UP000054976">
    <property type="component" value="Unassembled WGS sequence"/>
</dbReference>
<dbReference type="NCBIfam" id="NF005507">
    <property type="entry name" value="PRK07119.1"/>
    <property type="match status" value="1"/>
</dbReference>
<gene>
    <name evidence="4" type="ORF">TAGGR_246</name>
</gene>
<dbReference type="InterPro" id="IPR009014">
    <property type="entry name" value="Transketo_C/PFOR_II"/>
</dbReference>
<accession>A0A0U9HRY5</accession>
<dbReference type="STRING" id="86166.TAGGR_246"/>
<sequence>MNKVLMKGNEAVAEAAIKAGLKFYAGYPITPQNEIPEYLSKRLPEVGGVFIQAESEIAAANMIYGASACGVRVMTSSSSPGISLKQEAISYMASAELPAVIVNMMRGGPGLGNISGSQADYFQAVKGGGHGDYRLLVYAPFSVQELWDYTILAFEKADEWRNPVMILGDGVIAQMMEPVIPKVPELKFFDKTSWALTGAKGRPSRFIRTLLMAEGELEKHNWKLQEKYQRWKEKEVRYETYFLDDAEVVVVAFGSAARITLSAIRRLRQEGLKIGLLRPITLFPFPEEPVRQLAQEIERFIVVEFNVGQMVEDVKLAVNGMAEVYLYGRPGGSIVTAEDVYDALAKYTVSEKVYVTVK</sequence>
<evidence type="ECO:0000256" key="1">
    <source>
        <dbReference type="ARBA" id="ARBA00023002"/>
    </source>
</evidence>
<dbReference type="Gene3D" id="3.40.50.970">
    <property type="match status" value="1"/>
</dbReference>
<dbReference type="GO" id="GO:0016491">
    <property type="term" value="F:oxidoreductase activity"/>
    <property type="evidence" value="ECO:0007669"/>
    <property type="project" value="UniProtKB-KW"/>
</dbReference>
<dbReference type="RefSeq" id="WP_059176611.1">
    <property type="nucleotide sequence ID" value="NZ_BCNO01000002.1"/>
</dbReference>
<dbReference type="Gene3D" id="3.40.50.920">
    <property type="match status" value="1"/>
</dbReference>
<dbReference type="CDD" id="cd07034">
    <property type="entry name" value="TPP_PYR_PFOR_IOR-alpha_like"/>
    <property type="match status" value="1"/>
</dbReference>
<dbReference type="SUPFAM" id="SSF52518">
    <property type="entry name" value="Thiamin diphosphate-binding fold (THDP-binding)"/>
    <property type="match status" value="1"/>
</dbReference>
<protein>
    <submittedName>
        <fullName evidence="4">2-oxoglutarate ferredoxin oxidoreductase subunit alpha</fullName>
    </submittedName>
</protein>
<dbReference type="PANTHER" id="PTHR43088">
    <property type="entry name" value="SUBUNIT OF PYRUVATE:FLAVODOXIN OXIDOREDUCTASE-RELATED"/>
    <property type="match status" value="1"/>
</dbReference>
<feature type="domain" description="Pyruvate:ferredoxin oxidoreductase core" evidence="3">
    <location>
        <begin position="246"/>
        <end position="340"/>
    </location>
</feature>
<keyword evidence="1" id="KW-0560">Oxidoreductase</keyword>
<keyword evidence="5" id="KW-1185">Reference proteome</keyword>
<dbReference type="OrthoDB" id="9794954at2"/>
<evidence type="ECO:0000313" key="5">
    <source>
        <dbReference type="Proteomes" id="UP000054976"/>
    </source>
</evidence>
<dbReference type="InterPro" id="IPR029061">
    <property type="entry name" value="THDP-binding"/>
</dbReference>
<dbReference type="InterPro" id="IPR052368">
    <property type="entry name" value="2-oxoacid_oxidoreductase"/>
</dbReference>
<evidence type="ECO:0000313" key="4">
    <source>
        <dbReference type="EMBL" id="GAQ95161.1"/>
    </source>
</evidence>
<proteinExistence type="predicted"/>